<dbReference type="RefSeq" id="WP_167141401.1">
    <property type="nucleotide sequence ID" value="NZ_VWXD01000008.1"/>
</dbReference>
<dbReference type="Proteomes" id="UP000780690">
    <property type="component" value="Unassembled WGS sequence"/>
</dbReference>
<dbReference type="InterPro" id="IPR036388">
    <property type="entry name" value="WH-like_DNA-bd_sf"/>
</dbReference>
<sequence>MAGGNKCVVVIGIDNILRYGLFHLIETECMKRNFVPVYSANDHDLWIRIPEQHSGPFRLAILCLGTDDFFPTWFSTFLTLLRKTNGNVLIFTDSHELLNKRKRNLIARVCELEHILDASMPVSYLSFLVEYYMSRECSVRGSFKMSMRELSVIDGFLNGIDAVCHSSWMGISTKTLYQHRKNCANKLGVRNLKELLRL</sequence>
<feature type="domain" description="HTH luxR-type" evidence="2">
    <location>
        <begin position="145"/>
        <end position="197"/>
    </location>
</feature>
<dbReference type="Pfam" id="PF00196">
    <property type="entry name" value="GerE"/>
    <property type="match status" value="1"/>
</dbReference>
<dbReference type="InterPro" id="IPR016032">
    <property type="entry name" value="Sig_transdc_resp-reg_C-effctor"/>
</dbReference>
<keyword evidence="1" id="KW-0238">DNA-binding</keyword>
<dbReference type="SUPFAM" id="SSF46894">
    <property type="entry name" value="C-terminal effector domain of the bipartite response regulators"/>
    <property type="match status" value="1"/>
</dbReference>
<gene>
    <name evidence="3" type="ORF">F3J38_20465</name>
</gene>
<evidence type="ECO:0000256" key="1">
    <source>
        <dbReference type="ARBA" id="ARBA00023125"/>
    </source>
</evidence>
<evidence type="ECO:0000259" key="2">
    <source>
        <dbReference type="Pfam" id="PF00196"/>
    </source>
</evidence>
<keyword evidence="4" id="KW-1185">Reference proteome</keyword>
<evidence type="ECO:0000313" key="3">
    <source>
        <dbReference type="EMBL" id="NIF02402.1"/>
    </source>
</evidence>
<evidence type="ECO:0000313" key="4">
    <source>
        <dbReference type="Proteomes" id="UP000780690"/>
    </source>
</evidence>
<dbReference type="InterPro" id="IPR000792">
    <property type="entry name" value="Tscrpt_reg_LuxR_C"/>
</dbReference>
<proteinExistence type="predicted"/>
<dbReference type="EMBL" id="VWXD01000008">
    <property type="protein sequence ID" value="NIF02402.1"/>
    <property type="molecule type" value="Genomic_DNA"/>
</dbReference>
<organism evidence="3 4">
    <name type="scientific">Candidatus Pantoea formicae</name>
    <dbReference type="NCBI Taxonomy" id="2608355"/>
    <lineage>
        <taxon>Bacteria</taxon>
        <taxon>Pseudomonadati</taxon>
        <taxon>Pseudomonadota</taxon>
        <taxon>Gammaproteobacteria</taxon>
        <taxon>Enterobacterales</taxon>
        <taxon>Erwiniaceae</taxon>
        <taxon>Pantoea</taxon>
    </lineage>
</organism>
<comment type="caution">
    <text evidence="3">The sequence shown here is derived from an EMBL/GenBank/DDBJ whole genome shotgun (WGS) entry which is preliminary data.</text>
</comment>
<dbReference type="Gene3D" id="1.10.10.10">
    <property type="entry name" value="Winged helix-like DNA-binding domain superfamily/Winged helix DNA-binding domain"/>
    <property type="match status" value="1"/>
</dbReference>
<protein>
    <recommendedName>
        <fullName evidence="2">HTH luxR-type domain-containing protein</fullName>
    </recommendedName>
</protein>
<reference evidence="3 4" key="1">
    <citation type="journal article" date="2019" name="bioRxiv">
        <title>Bacteria contribute to plant secondary compound degradation in a generalist herbivore system.</title>
        <authorList>
            <person name="Francoeur C.B."/>
            <person name="Khadempour L."/>
            <person name="Moreira-Soto R.D."/>
            <person name="Gotting K."/>
            <person name="Book A.J."/>
            <person name="Pinto-Tomas A.A."/>
            <person name="Keefover-Ring K."/>
            <person name="Currie C.R."/>
        </authorList>
    </citation>
    <scope>NUCLEOTIDE SEQUENCE [LARGE SCALE GENOMIC DNA]</scope>
    <source>
        <strain evidence="3 4">Acro-805</strain>
    </source>
</reference>
<accession>A0ABX0QZK3</accession>
<name>A0ABX0QZK3_9GAMM</name>